<feature type="chain" id="PRO_5039755828" description="Phosphate-binding protein" evidence="12">
    <location>
        <begin position="20"/>
        <end position="297"/>
    </location>
</feature>
<dbReference type="InterPro" id="IPR050811">
    <property type="entry name" value="Phosphate_ABC_transporter"/>
</dbReference>
<dbReference type="EMBL" id="FOTJ01000002">
    <property type="protein sequence ID" value="SFL20997.1"/>
    <property type="molecule type" value="Genomic_DNA"/>
</dbReference>
<dbReference type="RefSeq" id="WP_074750590.1">
    <property type="nucleotide sequence ID" value="NZ_CAXVJC010000004.1"/>
</dbReference>
<proteinExistence type="inferred from homology"/>
<evidence type="ECO:0000256" key="12">
    <source>
        <dbReference type="RuleBase" id="RU367119"/>
    </source>
</evidence>
<evidence type="ECO:0000256" key="7">
    <source>
        <dbReference type="ARBA" id="ARBA00022592"/>
    </source>
</evidence>
<keyword evidence="8 12" id="KW-0732">Signal</keyword>
<dbReference type="NCBIfam" id="TIGR02136">
    <property type="entry name" value="ptsS_2"/>
    <property type="match status" value="1"/>
</dbReference>
<keyword evidence="9" id="KW-0472">Membrane</keyword>
<dbReference type="GO" id="GO:0005886">
    <property type="term" value="C:plasma membrane"/>
    <property type="evidence" value="ECO:0007669"/>
    <property type="project" value="UniProtKB-SubCell"/>
</dbReference>
<evidence type="ECO:0000256" key="3">
    <source>
        <dbReference type="ARBA" id="ARBA00008725"/>
    </source>
</evidence>
<keyword evidence="6 12" id="KW-1003">Cell membrane</keyword>
<evidence type="ECO:0000256" key="2">
    <source>
        <dbReference type="ARBA" id="ARBA00004193"/>
    </source>
</evidence>
<comment type="similarity">
    <text evidence="3 12">Belongs to the PstS family.</text>
</comment>
<evidence type="ECO:0000313" key="14">
    <source>
        <dbReference type="EMBL" id="SFL20997.1"/>
    </source>
</evidence>
<dbReference type="GO" id="GO:0006817">
    <property type="term" value="P:phosphate ion transport"/>
    <property type="evidence" value="ECO:0007669"/>
    <property type="project" value="UniProtKB-UniRule"/>
</dbReference>
<sequence length="297" mass="31259">MNKKLLSGIIAGAALLTLAACGNGSSSSNSSSEGSTPASGKIIAGGSTALQPMAQQASTEYTAKKPEVQITVQGGGSGVGLTQVSTGTFQIGNSDIFAEEKSGIDASKLNDHKVAVVGFAPIVNKDINIDNLSTQQLKDVFTGKVKNWKEVGGPDEKITVIGRAAGSGTRVNFDNLALGGEKEVEGPTQDASGTAVTMVSQTPGAISYVAFSYLDKSKDIKAVSIDNVKPTDENVADNSYKVWSYEHMYTNKDKETAAETDFIKYVTEDTKTIKELGYIPVSDMKVERDAQGKITNK</sequence>
<evidence type="ECO:0000256" key="4">
    <source>
        <dbReference type="ARBA" id="ARBA00011529"/>
    </source>
</evidence>
<evidence type="ECO:0000256" key="1">
    <source>
        <dbReference type="ARBA" id="ARBA00002841"/>
    </source>
</evidence>
<organism evidence="14 15">
    <name type="scientific">Lactococcus garvieae</name>
    <dbReference type="NCBI Taxonomy" id="1363"/>
    <lineage>
        <taxon>Bacteria</taxon>
        <taxon>Bacillati</taxon>
        <taxon>Bacillota</taxon>
        <taxon>Bacilli</taxon>
        <taxon>Lactobacillales</taxon>
        <taxon>Streptococcaceae</taxon>
        <taxon>Lactococcus</taxon>
    </lineage>
</organism>
<dbReference type="CDD" id="cd13653">
    <property type="entry name" value="PBP2_phosphate_like_1"/>
    <property type="match status" value="1"/>
</dbReference>
<comment type="subcellular location">
    <subcellularLocation>
        <location evidence="2 12">Cell membrane</location>
        <topology evidence="2 12">Lipid-anchor</topology>
    </subcellularLocation>
</comment>
<keyword evidence="10 12" id="KW-0564">Palmitate</keyword>
<keyword evidence="11 12" id="KW-0449">Lipoprotein</keyword>
<dbReference type="PANTHER" id="PTHR30570">
    <property type="entry name" value="PERIPLASMIC PHOSPHATE BINDING COMPONENT OF PHOSPHATE ABC TRANSPORTER"/>
    <property type="match status" value="1"/>
</dbReference>
<comment type="function">
    <text evidence="1">Part of the ABC transporter complex PstSACB involved in phosphate import.</text>
</comment>
<evidence type="ECO:0000256" key="8">
    <source>
        <dbReference type="ARBA" id="ARBA00022729"/>
    </source>
</evidence>
<protein>
    <recommendedName>
        <fullName evidence="12">Phosphate-binding protein</fullName>
    </recommendedName>
</protein>
<dbReference type="GO" id="GO:0042301">
    <property type="term" value="F:phosphate ion binding"/>
    <property type="evidence" value="ECO:0007669"/>
    <property type="project" value="UniProtKB-UniRule"/>
</dbReference>
<dbReference type="PANTHER" id="PTHR30570:SF4">
    <property type="entry name" value="PHOSPHATE-BINDING PROTEIN PSTS 1"/>
    <property type="match status" value="1"/>
</dbReference>
<dbReference type="InterPro" id="IPR011862">
    <property type="entry name" value="Phos-bd"/>
</dbReference>
<evidence type="ECO:0000259" key="13">
    <source>
        <dbReference type="Pfam" id="PF12849"/>
    </source>
</evidence>
<dbReference type="Proteomes" id="UP000181969">
    <property type="component" value="Unassembled WGS sequence"/>
</dbReference>
<dbReference type="InterPro" id="IPR024370">
    <property type="entry name" value="PBP_domain"/>
</dbReference>
<feature type="signal peptide" evidence="12">
    <location>
        <begin position="1"/>
        <end position="19"/>
    </location>
</feature>
<dbReference type="Gene3D" id="3.40.190.10">
    <property type="entry name" value="Periplasmic binding protein-like II"/>
    <property type="match status" value="2"/>
</dbReference>
<dbReference type="OrthoDB" id="9790048at2"/>
<accession>A0A1I4FVC9</accession>
<name>A0A1I4FVC9_9LACT</name>
<keyword evidence="5 12" id="KW-0813">Transport</keyword>
<evidence type="ECO:0000256" key="10">
    <source>
        <dbReference type="ARBA" id="ARBA00023139"/>
    </source>
</evidence>
<comment type="function">
    <text evidence="12">Involved in the system for phosphate transport across the cytoplasmic membrane.</text>
</comment>
<evidence type="ECO:0000256" key="6">
    <source>
        <dbReference type="ARBA" id="ARBA00022475"/>
    </source>
</evidence>
<gene>
    <name evidence="14" type="ORF">SAMN05216438_102190</name>
</gene>
<evidence type="ECO:0000256" key="9">
    <source>
        <dbReference type="ARBA" id="ARBA00023136"/>
    </source>
</evidence>
<dbReference type="AlphaFoldDB" id="A0A1I4FVC9"/>
<evidence type="ECO:0000313" key="15">
    <source>
        <dbReference type="Proteomes" id="UP000181969"/>
    </source>
</evidence>
<feature type="domain" description="PBP" evidence="13">
    <location>
        <begin position="32"/>
        <end position="269"/>
    </location>
</feature>
<dbReference type="PROSITE" id="PS51257">
    <property type="entry name" value="PROKAR_LIPOPROTEIN"/>
    <property type="match status" value="1"/>
</dbReference>
<dbReference type="Pfam" id="PF12849">
    <property type="entry name" value="PBP_like_2"/>
    <property type="match status" value="1"/>
</dbReference>
<reference evidence="14 15" key="1">
    <citation type="submission" date="2016-10" db="EMBL/GenBank/DDBJ databases">
        <authorList>
            <person name="de Groot N.N."/>
        </authorList>
    </citation>
    <scope>NUCLEOTIDE SEQUENCE [LARGE SCALE GENOMIC DNA]</scope>
    <source>
        <strain evidence="14 15">M79</strain>
    </source>
</reference>
<comment type="subunit">
    <text evidence="4 12">The complex is composed of two ATP-binding proteins (PstB), two transmembrane proteins (PstC and PstA) and a solute-binding protein (PstS).</text>
</comment>
<dbReference type="SUPFAM" id="SSF53850">
    <property type="entry name" value="Periplasmic binding protein-like II"/>
    <property type="match status" value="1"/>
</dbReference>
<evidence type="ECO:0000256" key="5">
    <source>
        <dbReference type="ARBA" id="ARBA00022448"/>
    </source>
</evidence>
<keyword evidence="7 12" id="KW-0592">Phosphate transport</keyword>
<evidence type="ECO:0000256" key="11">
    <source>
        <dbReference type="ARBA" id="ARBA00023288"/>
    </source>
</evidence>